<dbReference type="Pfam" id="PF14841">
    <property type="entry name" value="FliG_M"/>
    <property type="match status" value="1"/>
</dbReference>
<evidence type="ECO:0000256" key="9">
    <source>
        <dbReference type="ARBA" id="ARBA00023143"/>
    </source>
</evidence>
<dbReference type="PRINTS" id="PR00954">
    <property type="entry name" value="FLGMOTORFLIG"/>
</dbReference>
<comment type="function">
    <text evidence="10">FliG is one of three proteins (FliG, FliN, FliM) that forms the rotor-mounted switch complex (C ring), located at the base of the basal body. This complex interacts with the CheY and CheZ chemotaxis proteins, in addition to contacting components of the motor that determine the direction of flagellar rotation.</text>
</comment>
<feature type="domain" description="Flagellar motor switch protein FliG middle" evidence="12">
    <location>
        <begin position="122"/>
        <end position="194"/>
    </location>
</feature>
<evidence type="ECO:0000256" key="4">
    <source>
        <dbReference type="ARBA" id="ARBA00021870"/>
    </source>
</evidence>
<evidence type="ECO:0000259" key="11">
    <source>
        <dbReference type="Pfam" id="PF01706"/>
    </source>
</evidence>
<dbReference type="InterPro" id="IPR000090">
    <property type="entry name" value="Flg_Motor_Flig"/>
</dbReference>
<dbReference type="SUPFAM" id="SSF48029">
    <property type="entry name" value="FliG"/>
    <property type="match status" value="2"/>
</dbReference>
<evidence type="ECO:0000313" key="14">
    <source>
        <dbReference type="EMBL" id="GAV20008.1"/>
    </source>
</evidence>
<comment type="similarity">
    <text evidence="3">Belongs to the FliG family.</text>
</comment>
<comment type="subcellular location">
    <subcellularLocation>
        <location evidence="1">Bacterial flagellum basal body</location>
    </subcellularLocation>
    <subcellularLocation>
        <location evidence="2">Cell membrane</location>
        <topology evidence="2">Peripheral membrane protein</topology>
        <orientation evidence="2">Cytoplasmic side</orientation>
    </subcellularLocation>
</comment>
<sequence>MGGSGMKGKVQLTGEDKAAILLFALGPEASAPLVQGMDDNTLSRLGRRMAELGKVDADVLNSVTEEYLELHRSEDPMLRSGHKDVVSLFKYAIESDRADRLLNELSAPKTLTIWEKLSRLKPDMISSSISDEHPQTIALILGNIDASVASRVIALLPEDMQLSVVMRMSKIESVPRELVKDIEETLERELSDMQGDSGISFDGMVSVVDILKGLEKAVARPILDQLRDKDEKLFTQVDRLLLVFEDLIDLSDRDIQTILKHISSDDLVKSLKGASEEIAERFFGNMSQRAAEIMREDMEVMGPMKLSDVDEAQQATLKVIRKLDDEGAITLSASDDMV</sequence>
<organism evidence="14 15">
    <name type="scientific">Mariprofundus micogutta</name>
    <dbReference type="NCBI Taxonomy" id="1921010"/>
    <lineage>
        <taxon>Bacteria</taxon>
        <taxon>Pseudomonadati</taxon>
        <taxon>Pseudomonadota</taxon>
        <taxon>Candidatius Mariprofundia</taxon>
        <taxon>Mariprofundales</taxon>
        <taxon>Mariprofundaceae</taxon>
        <taxon>Mariprofundus</taxon>
    </lineage>
</organism>
<dbReference type="InterPro" id="IPR011002">
    <property type="entry name" value="FliG_a-hlx"/>
</dbReference>
<evidence type="ECO:0000256" key="7">
    <source>
        <dbReference type="ARBA" id="ARBA00022779"/>
    </source>
</evidence>
<proteinExistence type="inferred from homology"/>
<evidence type="ECO:0000259" key="12">
    <source>
        <dbReference type="Pfam" id="PF14841"/>
    </source>
</evidence>
<evidence type="ECO:0000256" key="10">
    <source>
        <dbReference type="ARBA" id="ARBA00025598"/>
    </source>
</evidence>
<comment type="caution">
    <text evidence="14">The sequence shown here is derived from an EMBL/GenBank/DDBJ whole genome shotgun (WGS) entry which is preliminary data.</text>
</comment>
<dbReference type="Pfam" id="PF14842">
    <property type="entry name" value="FliG_N"/>
    <property type="match status" value="1"/>
</dbReference>
<keyword evidence="8" id="KW-0472">Membrane</keyword>
<feature type="domain" description="Flagellar motor switch protein FliG C-terminal" evidence="11">
    <location>
        <begin position="224"/>
        <end position="331"/>
    </location>
</feature>
<dbReference type="EMBL" id="BDFD01000006">
    <property type="protein sequence ID" value="GAV20008.1"/>
    <property type="molecule type" value="Genomic_DNA"/>
</dbReference>
<evidence type="ECO:0000256" key="8">
    <source>
        <dbReference type="ARBA" id="ARBA00023136"/>
    </source>
</evidence>
<evidence type="ECO:0000256" key="3">
    <source>
        <dbReference type="ARBA" id="ARBA00010299"/>
    </source>
</evidence>
<dbReference type="AlphaFoldDB" id="A0A1L8CM62"/>
<dbReference type="InterPro" id="IPR028263">
    <property type="entry name" value="FliG_N"/>
</dbReference>
<protein>
    <recommendedName>
        <fullName evidence="4">Flagellar motor switch protein FliG</fullName>
    </recommendedName>
</protein>
<dbReference type="PIRSF" id="PIRSF003161">
    <property type="entry name" value="FliG"/>
    <property type="match status" value="1"/>
</dbReference>
<keyword evidence="7" id="KW-0283">Flagellar rotation</keyword>
<name>A0A1L8CM62_9PROT</name>
<evidence type="ECO:0000256" key="6">
    <source>
        <dbReference type="ARBA" id="ARBA00022500"/>
    </source>
</evidence>
<keyword evidence="14" id="KW-0282">Flagellum</keyword>
<dbReference type="Pfam" id="PF01706">
    <property type="entry name" value="FliG_C"/>
    <property type="match status" value="1"/>
</dbReference>
<dbReference type="InterPro" id="IPR032779">
    <property type="entry name" value="FliG_M"/>
</dbReference>
<dbReference type="GO" id="GO:0009425">
    <property type="term" value="C:bacterial-type flagellum basal body"/>
    <property type="evidence" value="ECO:0007669"/>
    <property type="project" value="UniProtKB-SubCell"/>
</dbReference>
<feature type="domain" description="Flagellar motor switch protein FliG N-terminal" evidence="13">
    <location>
        <begin position="11"/>
        <end position="110"/>
    </location>
</feature>
<keyword evidence="14" id="KW-0969">Cilium</keyword>
<dbReference type="GO" id="GO:0006935">
    <property type="term" value="P:chemotaxis"/>
    <property type="evidence" value="ECO:0007669"/>
    <property type="project" value="UniProtKB-KW"/>
</dbReference>
<dbReference type="NCBIfam" id="TIGR00207">
    <property type="entry name" value="fliG"/>
    <property type="match status" value="1"/>
</dbReference>
<keyword evidence="14" id="KW-0966">Cell projection</keyword>
<evidence type="ECO:0000256" key="2">
    <source>
        <dbReference type="ARBA" id="ARBA00004413"/>
    </source>
</evidence>
<dbReference type="STRING" id="1921010.MMIC_P0969"/>
<evidence type="ECO:0000313" key="15">
    <source>
        <dbReference type="Proteomes" id="UP000231632"/>
    </source>
</evidence>
<keyword evidence="15" id="KW-1185">Reference proteome</keyword>
<dbReference type="GO" id="GO:0005886">
    <property type="term" value="C:plasma membrane"/>
    <property type="evidence" value="ECO:0007669"/>
    <property type="project" value="UniProtKB-SubCell"/>
</dbReference>
<evidence type="ECO:0000259" key="13">
    <source>
        <dbReference type="Pfam" id="PF14842"/>
    </source>
</evidence>
<dbReference type="GO" id="GO:0071973">
    <property type="term" value="P:bacterial-type flagellum-dependent cell motility"/>
    <property type="evidence" value="ECO:0007669"/>
    <property type="project" value="InterPro"/>
</dbReference>
<evidence type="ECO:0000256" key="5">
    <source>
        <dbReference type="ARBA" id="ARBA00022475"/>
    </source>
</evidence>
<accession>A0A1L8CM62</accession>
<dbReference type="InterPro" id="IPR023087">
    <property type="entry name" value="Flg_Motor_Flig_C"/>
</dbReference>
<dbReference type="Proteomes" id="UP000231632">
    <property type="component" value="Unassembled WGS sequence"/>
</dbReference>
<reference evidence="14 15" key="1">
    <citation type="journal article" date="2017" name="Arch. Microbiol.">
        <title>Mariprofundus micogutta sp. nov., a novel iron-oxidizing zetaproteobacterium isolated from a deep-sea hydrothermal field at the Bayonnaise knoll of the Izu-Ogasawara arc, and a description of Mariprofundales ord. nov. and Zetaproteobacteria classis nov.</title>
        <authorList>
            <person name="Makita H."/>
            <person name="Tanaka E."/>
            <person name="Mitsunobu S."/>
            <person name="Miyazaki M."/>
            <person name="Nunoura T."/>
            <person name="Uematsu K."/>
            <person name="Takaki Y."/>
            <person name="Nishi S."/>
            <person name="Shimamura S."/>
            <person name="Takai K."/>
        </authorList>
    </citation>
    <scope>NUCLEOTIDE SEQUENCE [LARGE SCALE GENOMIC DNA]</scope>
    <source>
        <strain evidence="14 15">ET2</strain>
    </source>
</reference>
<dbReference type="PANTHER" id="PTHR30534">
    <property type="entry name" value="FLAGELLAR MOTOR SWITCH PROTEIN FLIG"/>
    <property type="match status" value="1"/>
</dbReference>
<dbReference type="PANTHER" id="PTHR30534:SF0">
    <property type="entry name" value="FLAGELLAR MOTOR SWITCH PROTEIN FLIG"/>
    <property type="match status" value="1"/>
</dbReference>
<dbReference type="Gene3D" id="1.10.220.30">
    <property type="match status" value="3"/>
</dbReference>
<evidence type="ECO:0000256" key="1">
    <source>
        <dbReference type="ARBA" id="ARBA00004117"/>
    </source>
</evidence>
<keyword evidence="6" id="KW-0145">Chemotaxis</keyword>
<keyword evidence="5" id="KW-1003">Cell membrane</keyword>
<keyword evidence="9" id="KW-0975">Bacterial flagellum</keyword>
<dbReference type="GO" id="GO:0003774">
    <property type="term" value="F:cytoskeletal motor activity"/>
    <property type="evidence" value="ECO:0007669"/>
    <property type="project" value="InterPro"/>
</dbReference>
<gene>
    <name evidence="14" type="ORF">MMIC_P0969</name>
</gene>